<evidence type="ECO:0000256" key="7">
    <source>
        <dbReference type="SAM" id="SignalP"/>
    </source>
</evidence>
<evidence type="ECO:0000259" key="9">
    <source>
        <dbReference type="Pfam" id="PF01471"/>
    </source>
</evidence>
<evidence type="ECO:0000256" key="4">
    <source>
        <dbReference type="ARBA" id="ARBA00022833"/>
    </source>
</evidence>
<keyword evidence="1" id="KW-0645">Protease</keyword>
<evidence type="ECO:0000313" key="10">
    <source>
        <dbReference type="EMBL" id="MBY18224.1"/>
    </source>
</evidence>
<keyword evidence="2 6" id="KW-0479">Metal-binding</keyword>
<comment type="cofactor">
    <cofactor evidence="6">
        <name>Zn(2+)</name>
        <dbReference type="ChEBI" id="CHEBI:29105"/>
    </cofactor>
    <text evidence="6">Binds 2 Zn(2+) ions per subunit.</text>
</comment>
<reference evidence="10" key="1">
    <citation type="submission" date="2018-04" db="EMBL/GenBank/DDBJ databases">
        <title>Transcriptome of Schizaphis graminum biotype I.</title>
        <authorList>
            <person name="Scully E.D."/>
            <person name="Geib S.M."/>
            <person name="Palmer N.A."/>
            <person name="Koch K."/>
            <person name="Bradshaw J."/>
            <person name="Heng-Moss T."/>
            <person name="Sarath G."/>
        </authorList>
    </citation>
    <scope>NUCLEOTIDE SEQUENCE</scope>
</reference>
<feature type="binding site" evidence="6">
    <location>
        <position position="186"/>
    </location>
    <ligand>
        <name>Zn(2+)</name>
        <dbReference type="ChEBI" id="CHEBI:29105"/>
        <label>1</label>
    </ligand>
</feature>
<dbReference type="PRINTS" id="PR00138">
    <property type="entry name" value="MATRIXIN"/>
</dbReference>
<keyword evidence="4 6" id="KW-0862">Zinc</keyword>
<sequence length="188" mass="21678">MHYKLPYICIWTIWWLTVTITCSPLLQNQDIIENHNNKMHLNQDMIKFMQKFGYLDQGGPQALTAKDELVTALKLVQKFGGLNQTGIFDDDTLKLVKSKRCGVPDISLKQKITKNKRFVIPSNGWNKRSLTYFISNFTPKLSRSGITNAIQRAFTKWSRYSRIIFTEVYNANADILISFGVSNHGDHF</sequence>
<evidence type="ECO:0000256" key="5">
    <source>
        <dbReference type="ARBA" id="ARBA00023049"/>
    </source>
</evidence>
<dbReference type="InterPro" id="IPR024079">
    <property type="entry name" value="MetalloPept_cat_dom_sf"/>
</dbReference>
<dbReference type="GO" id="GO:0006508">
    <property type="term" value="P:proteolysis"/>
    <property type="evidence" value="ECO:0007669"/>
    <property type="project" value="UniProtKB-KW"/>
</dbReference>
<dbReference type="InterPro" id="IPR021190">
    <property type="entry name" value="Pept_M10A"/>
</dbReference>
<dbReference type="GO" id="GO:0030198">
    <property type="term" value="P:extracellular matrix organization"/>
    <property type="evidence" value="ECO:0007669"/>
    <property type="project" value="TreeGrafter"/>
</dbReference>
<evidence type="ECO:0000256" key="2">
    <source>
        <dbReference type="ARBA" id="ARBA00022723"/>
    </source>
</evidence>
<keyword evidence="5" id="KW-0482">Metalloprotease</keyword>
<feature type="signal peptide" evidence="7">
    <location>
        <begin position="1"/>
        <end position="21"/>
    </location>
</feature>
<keyword evidence="6" id="KW-0106">Calcium</keyword>
<evidence type="ECO:0000259" key="8">
    <source>
        <dbReference type="Pfam" id="PF00413"/>
    </source>
</evidence>
<dbReference type="PANTHER" id="PTHR10201">
    <property type="entry name" value="MATRIX METALLOPROTEINASE"/>
    <property type="match status" value="1"/>
</dbReference>
<dbReference type="GO" id="GO:0004222">
    <property type="term" value="F:metalloendopeptidase activity"/>
    <property type="evidence" value="ECO:0007669"/>
    <property type="project" value="InterPro"/>
</dbReference>
<proteinExistence type="predicted"/>
<dbReference type="SUPFAM" id="SSF55486">
    <property type="entry name" value="Metalloproteases ('zincins'), catalytic domain"/>
    <property type="match status" value="1"/>
</dbReference>
<dbReference type="Gene3D" id="3.40.390.10">
    <property type="entry name" value="Collagenase (Catalytic Domain)"/>
    <property type="match status" value="1"/>
</dbReference>
<dbReference type="GO" id="GO:0008270">
    <property type="term" value="F:zinc ion binding"/>
    <property type="evidence" value="ECO:0007669"/>
    <property type="project" value="InterPro"/>
</dbReference>
<dbReference type="InterPro" id="IPR036365">
    <property type="entry name" value="PGBD-like_sf"/>
</dbReference>
<accession>A0A2S2NM36</accession>
<organism evidence="10">
    <name type="scientific">Schizaphis graminum</name>
    <name type="common">Green bug aphid</name>
    <dbReference type="NCBI Taxonomy" id="13262"/>
    <lineage>
        <taxon>Eukaryota</taxon>
        <taxon>Metazoa</taxon>
        <taxon>Ecdysozoa</taxon>
        <taxon>Arthropoda</taxon>
        <taxon>Hexapoda</taxon>
        <taxon>Insecta</taxon>
        <taxon>Pterygota</taxon>
        <taxon>Neoptera</taxon>
        <taxon>Paraneoptera</taxon>
        <taxon>Hemiptera</taxon>
        <taxon>Sternorrhyncha</taxon>
        <taxon>Aphidomorpha</taxon>
        <taxon>Aphidoidea</taxon>
        <taxon>Aphididae</taxon>
        <taxon>Aphidini</taxon>
        <taxon>Schizaphis</taxon>
    </lineage>
</organism>
<dbReference type="AlphaFoldDB" id="A0A2S2NM36"/>
<gene>
    <name evidence="10" type="primary">MMP13</name>
    <name evidence="10" type="ORF">g.55934</name>
</gene>
<dbReference type="GO" id="GO:0005615">
    <property type="term" value="C:extracellular space"/>
    <property type="evidence" value="ECO:0007669"/>
    <property type="project" value="TreeGrafter"/>
</dbReference>
<dbReference type="InterPro" id="IPR001818">
    <property type="entry name" value="Pept_M10_metallopeptidase"/>
</dbReference>
<protein>
    <submittedName>
        <fullName evidence="10">Collagenase 3</fullName>
    </submittedName>
</protein>
<dbReference type="EMBL" id="GGMR01005605">
    <property type="protein sequence ID" value="MBY18224.1"/>
    <property type="molecule type" value="Transcribed_RNA"/>
</dbReference>
<evidence type="ECO:0000256" key="6">
    <source>
        <dbReference type="PIRSR" id="PIRSR621190-2"/>
    </source>
</evidence>
<dbReference type="GO" id="GO:0030574">
    <property type="term" value="P:collagen catabolic process"/>
    <property type="evidence" value="ECO:0007669"/>
    <property type="project" value="TreeGrafter"/>
</dbReference>
<keyword evidence="3" id="KW-0378">Hydrolase</keyword>
<comment type="cofactor">
    <cofactor evidence="6">
        <name>Ca(2+)</name>
        <dbReference type="ChEBI" id="CHEBI:29108"/>
    </cofactor>
    <text evidence="6">Can bind about 5 Ca(2+) ions per subunit.</text>
</comment>
<feature type="domain" description="Peptidase M10 metallopeptidase" evidence="8">
    <location>
        <begin position="125"/>
        <end position="187"/>
    </location>
</feature>
<feature type="domain" description="Peptidoglycan binding-like" evidence="9">
    <location>
        <begin position="50"/>
        <end position="94"/>
    </location>
</feature>
<name>A0A2S2NM36_SCHGA</name>
<keyword evidence="7" id="KW-0732">Signal</keyword>
<feature type="binding site" evidence="6">
    <location>
        <position position="184"/>
    </location>
    <ligand>
        <name>Zn(2+)</name>
        <dbReference type="ChEBI" id="CHEBI:29105"/>
        <label>1</label>
    </ligand>
</feature>
<dbReference type="Pfam" id="PF00413">
    <property type="entry name" value="Peptidase_M10"/>
    <property type="match status" value="1"/>
</dbReference>
<feature type="binding site" evidence="6">
    <location>
        <position position="174"/>
    </location>
    <ligand>
        <name>Ca(2+)</name>
        <dbReference type="ChEBI" id="CHEBI:29108"/>
        <label>2</label>
    </ligand>
</feature>
<feature type="chain" id="PRO_5015629093" evidence="7">
    <location>
        <begin position="22"/>
        <end position="188"/>
    </location>
</feature>
<dbReference type="Pfam" id="PF01471">
    <property type="entry name" value="PG_binding_1"/>
    <property type="match status" value="1"/>
</dbReference>
<feature type="binding site" description="in inhibited form" evidence="6">
    <location>
        <position position="101"/>
    </location>
    <ligand>
        <name>Zn(2+)</name>
        <dbReference type="ChEBI" id="CHEBI:29105"/>
        <label>2</label>
        <note>catalytic</note>
    </ligand>
</feature>
<evidence type="ECO:0000256" key="3">
    <source>
        <dbReference type="ARBA" id="ARBA00022801"/>
    </source>
</evidence>
<dbReference type="InterPro" id="IPR002477">
    <property type="entry name" value="Peptidoglycan-bd-like"/>
</dbReference>
<dbReference type="SUPFAM" id="SSF47090">
    <property type="entry name" value="PGBD-like"/>
    <property type="match status" value="1"/>
</dbReference>
<dbReference type="PANTHER" id="PTHR10201:SF169">
    <property type="entry name" value="MATRIX METALLOPROTEINASE-16-LIKE PROTEIN"/>
    <property type="match status" value="1"/>
</dbReference>
<evidence type="ECO:0000256" key="1">
    <source>
        <dbReference type="ARBA" id="ARBA00022670"/>
    </source>
</evidence>
<dbReference type="GO" id="GO:0031012">
    <property type="term" value="C:extracellular matrix"/>
    <property type="evidence" value="ECO:0007669"/>
    <property type="project" value="InterPro"/>
</dbReference>